<evidence type="ECO:0000313" key="2">
    <source>
        <dbReference type="WBParaSite" id="SRDH1_17290.1"/>
    </source>
</evidence>
<dbReference type="Proteomes" id="UP000050792">
    <property type="component" value="Unassembled WGS sequence"/>
</dbReference>
<keyword evidence="1" id="KW-1185">Reference proteome</keyword>
<sequence>MYDTLSILNVGIYRVNDKAIYFVNNKIYRNQSIHCINLEEKKSTSYLVFNALRHNQKLLSFHVSKNMNK</sequence>
<proteinExistence type="predicted"/>
<evidence type="ECO:0000313" key="1">
    <source>
        <dbReference type="Proteomes" id="UP000050792"/>
    </source>
</evidence>
<name>A0AA85EP75_9TREM</name>
<organism evidence="1 2">
    <name type="scientific">Schistosoma rodhaini</name>
    <dbReference type="NCBI Taxonomy" id="6188"/>
    <lineage>
        <taxon>Eukaryota</taxon>
        <taxon>Metazoa</taxon>
        <taxon>Spiralia</taxon>
        <taxon>Lophotrochozoa</taxon>
        <taxon>Platyhelminthes</taxon>
        <taxon>Trematoda</taxon>
        <taxon>Digenea</taxon>
        <taxon>Strigeidida</taxon>
        <taxon>Schistosomatoidea</taxon>
        <taxon>Schistosomatidae</taxon>
        <taxon>Schistosoma</taxon>
    </lineage>
</organism>
<protein>
    <submittedName>
        <fullName evidence="2">Uncharacterized protein</fullName>
    </submittedName>
</protein>
<dbReference type="WBParaSite" id="SRDH1_17290.1">
    <property type="protein sequence ID" value="SRDH1_17290.1"/>
    <property type="gene ID" value="SRDH1_17290"/>
</dbReference>
<reference evidence="1" key="1">
    <citation type="submission" date="2022-06" db="EMBL/GenBank/DDBJ databases">
        <authorList>
            <person name="Berger JAMES D."/>
            <person name="Berger JAMES D."/>
        </authorList>
    </citation>
    <scope>NUCLEOTIDE SEQUENCE [LARGE SCALE GENOMIC DNA]</scope>
</reference>
<reference evidence="2" key="2">
    <citation type="submission" date="2023-11" db="UniProtKB">
        <authorList>
            <consortium name="WormBaseParasite"/>
        </authorList>
    </citation>
    <scope>IDENTIFICATION</scope>
</reference>
<accession>A0AA85EP75</accession>
<dbReference type="AlphaFoldDB" id="A0AA85EP75"/>